<evidence type="ECO:0000313" key="2">
    <source>
        <dbReference type="Proteomes" id="UP000199072"/>
    </source>
</evidence>
<dbReference type="STRING" id="1391627.SAMN05216464_103209"/>
<evidence type="ECO:0000313" key="1">
    <source>
        <dbReference type="EMBL" id="SDD97399.1"/>
    </source>
</evidence>
<gene>
    <name evidence="1" type="ORF">SAMN05216464_103209</name>
</gene>
<organism evidence="1 2">
    <name type="scientific">Mucilaginibacter pineti</name>
    <dbReference type="NCBI Taxonomy" id="1391627"/>
    <lineage>
        <taxon>Bacteria</taxon>
        <taxon>Pseudomonadati</taxon>
        <taxon>Bacteroidota</taxon>
        <taxon>Sphingobacteriia</taxon>
        <taxon>Sphingobacteriales</taxon>
        <taxon>Sphingobacteriaceae</taxon>
        <taxon>Mucilaginibacter</taxon>
    </lineage>
</organism>
<dbReference type="AlphaFoldDB" id="A0A1G6Z409"/>
<dbReference type="EMBL" id="FNAI01000003">
    <property type="protein sequence ID" value="SDD97399.1"/>
    <property type="molecule type" value="Genomic_DNA"/>
</dbReference>
<sequence>MNAKANGYYRTYSDVKVGKLKKENLCVKPIETFVNR</sequence>
<reference evidence="1 2" key="1">
    <citation type="submission" date="2016-10" db="EMBL/GenBank/DDBJ databases">
        <authorList>
            <person name="de Groot N.N."/>
        </authorList>
    </citation>
    <scope>NUCLEOTIDE SEQUENCE [LARGE SCALE GENOMIC DNA]</scope>
    <source>
        <strain evidence="1 2">47C3B</strain>
    </source>
</reference>
<accession>A0A1G6Z409</accession>
<keyword evidence="2" id="KW-1185">Reference proteome</keyword>
<proteinExistence type="predicted"/>
<dbReference type="Proteomes" id="UP000199072">
    <property type="component" value="Unassembled WGS sequence"/>
</dbReference>
<protein>
    <submittedName>
        <fullName evidence="1">Uncharacterized protein</fullName>
    </submittedName>
</protein>
<name>A0A1G6Z409_9SPHI</name>